<evidence type="ECO:0000259" key="1">
    <source>
        <dbReference type="Pfam" id="PF20208"/>
    </source>
</evidence>
<protein>
    <recommendedName>
        <fullName evidence="1">ARG and Rhodanese-Phosphatase-superfamily-associated domain-containing protein</fullName>
    </recommendedName>
</protein>
<dbReference type="Pfam" id="PF20208">
    <property type="entry name" value="ARPP-1"/>
    <property type="match status" value="1"/>
</dbReference>
<evidence type="ECO:0000313" key="2">
    <source>
        <dbReference type="EMBL" id="GAA4742304.1"/>
    </source>
</evidence>
<reference evidence="3" key="1">
    <citation type="journal article" date="2019" name="Int. J. Syst. Evol. Microbiol.">
        <title>The Global Catalogue of Microorganisms (GCM) 10K type strain sequencing project: providing services to taxonomists for standard genome sequencing and annotation.</title>
        <authorList>
            <consortium name="The Broad Institute Genomics Platform"/>
            <consortium name="The Broad Institute Genome Sequencing Center for Infectious Disease"/>
            <person name="Wu L."/>
            <person name="Ma J."/>
        </authorList>
    </citation>
    <scope>NUCLEOTIDE SEQUENCE [LARGE SCALE GENOMIC DNA]</scope>
    <source>
        <strain evidence="3">JCM 19015</strain>
    </source>
</reference>
<sequence length="289" mass="30922">MSTHLPHLDVGSGRQRGALTLFPVWVDAPSIPGIVWSASALEIGELPSASVGRLVVANHDARPALLLEGDVLAGGRQHRMAAASTLLPARKSMPIDVLCVEQGRWAGERTHHSTGRRASYAVRQGNLAGAERGGAQGEVWERVRRYDRAFQASPTSSMLDHLDRVDDEPVRRMSGQRGVIVGIGGRVIGMELFGSSRGLATRWDGLLRAAQLDARMAPAVRTTSHDAREFVRALGRTSLREGERAGLASTVRSDRGPLRATGIRGADLPGAPLLHLTAFDDSHPLLAAA</sequence>
<organism evidence="2 3">
    <name type="scientific">Amnibacterium soli</name>
    <dbReference type="NCBI Taxonomy" id="1282736"/>
    <lineage>
        <taxon>Bacteria</taxon>
        <taxon>Bacillati</taxon>
        <taxon>Actinomycetota</taxon>
        <taxon>Actinomycetes</taxon>
        <taxon>Micrococcales</taxon>
        <taxon>Microbacteriaceae</taxon>
        <taxon>Amnibacterium</taxon>
    </lineage>
</organism>
<proteinExistence type="predicted"/>
<dbReference type="InterPro" id="IPR046699">
    <property type="entry name" value="ARPP-1"/>
</dbReference>
<dbReference type="RefSeq" id="WP_345480127.1">
    <property type="nucleotide sequence ID" value="NZ_BAABLP010000002.1"/>
</dbReference>
<evidence type="ECO:0000313" key="3">
    <source>
        <dbReference type="Proteomes" id="UP001500121"/>
    </source>
</evidence>
<feature type="domain" description="ARG and Rhodanese-Phosphatase-superfamily-associated" evidence="1">
    <location>
        <begin position="8"/>
        <end position="279"/>
    </location>
</feature>
<dbReference type="EMBL" id="BAABLP010000002">
    <property type="protein sequence ID" value="GAA4742304.1"/>
    <property type="molecule type" value="Genomic_DNA"/>
</dbReference>
<accession>A0ABP8YYP2</accession>
<gene>
    <name evidence="2" type="ORF">GCM10025783_12040</name>
</gene>
<dbReference type="Proteomes" id="UP001500121">
    <property type="component" value="Unassembled WGS sequence"/>
</dbReference>
<comment type="caution">
    <text evidence="2">The sequence shown here is derived from an EMBL/GenBank/DDBJ whole genome shotgun (WGS) entry which is preliminary data.</text>
</comment>
<name>A0ABP8YYP2_9MICO</name>
<keyword evidence="3" id="KW-1185">Reference proteome</keyword>